<sequence>MDRVSPSMQPARKQPAARATDRPAAPYQAPNRKAISREHQLRQLINDLADLAAKHRPPHQQKPASA</sequence>
<evidence type="ECO:0000313" key="3">
    <source>
        <dbReference type="Proteomes" id="UP000011189"/>
    </source>
</evidence>
<evidence type="ECO:0000256" key="1">
    <source>
        <dbReference type="SAM" id="MobiDB-lite"/>
    </source>
</evidence>
<proteinExistence type="predicted"/>
<protein>
    <submittedName>
        <fullName evidence="2">Uncharacterized protein</fullName>
    </submittedName>
</protein>
<keyword evidence="3" id="KW-1185">Reference proteome</keyword>
<dbReference type="AlphaFoldDB" id="L8TMH8"/>
<reference evidence="3" key="1">
    <citation type="journal article" date="2013" name="Genome Announc.">
        <title>Draft Genome Sequence of the 2-Chloro-4-Nitrophenol-Degrading Bacterium Arthrobacter sp. Strain SJCon.</title>
        <authorList>
            <person name="Vikram S."/>
            <person name="Kumar S."/>
            <person name="Vaidya B."/>
            <person name="Pinnaka A.K."/>
            <person name="Raghava G.P."/>
        </authorList>
    </citation>
    <scope>NUCLEOTIDE SEQUENCE [LARGE SCALE GENOMIC DNA]</scope>
    <source>
        <strain evidence="3">SJCon</strain>
    </source>
</reference>
<accession>L8TMH8</accession>
<organism evidence="2 3">
    <name type="scientific">Arthrobacter nitrophenolicus</name>
    <dbReference type="NCBI Taxonomy" id="683150"/>
    <lineage>
        <taxon>Bacteria</taxon>
        <taxon>Bacillati</taxon>
        <taxon>Actinomycetota</taxon>
        <taxon>Actinomycetes</taxon>
        <taxon>Micrococcales</taxon>
        <taxon>Micrococcaceae</taxon>
        <taxon>Arthrobacter</taxon>
    </lineage>
</organism>
<feature type="compositionally biased region" description="Low complexity" evidence="1">
    <location>
        <begin position="16"/>
        <end position="26"/>
    </location>
</feature>
<evidence type="ECO:0000313" key="2">
    <source>
        <dbReference type="EMBL" id="ELT43080.1"/>
    </source>
</evidence>
<gene>
    <name evidence="2" type="ORF">G205_20544</name>
</gene>
<name>L8TMH8_9MICC</name>
<feature type="region of interest" description="Disordered" evidence="1">
    <location>
        <begin position="1"/>
        <end position="66"/>
    </location>
</feature>
<dbReference type="EMBL" id="AOFD01000065">
    <property type="protein sequence ID" value="ELT43080.1"/>
    <property type="molecule type" value="Genomic_DNA"/>
</dbReference>
<dbReference type="Proteomes" id="UP000011189">
    <property type="component" value="Unassembled WGS sequence"/>
</dbReference>
<dbReference type="PATRIC" id="fig|683150.5.peg.4030"/>
<comment type="caution">
    <text evidence="2">The sequence shown here is derived from an EMBL/GenBank/DDBJ whole genome shotgun (WGS) entry which is preliminary data.</text>
</comment>